<keyword evidence="3" id="KW-0547">Nucleotide-binding</keyword>
<dbReference type="EC" id="3.6.3.-" evidence="6"/>
<evidence type="ECO:0000256" key="4">
    <source>
        <dbReference type="ARBA" id="ARBA00022840"/>
    </source>
</evidence>
<dbReference type="PROSITE" id="PS50893">
    <property type="entry name" value="ABC_TRANSPORTER_2"/>
    <property type="match status" value="1"/>
</dbReference>
<dbReference type="GO" id="GO:0016887">
    <property type="term" value="F:ATP hydrolysis activity"/>
    <property type="evidence" value="ECO:0007669"/>
    <property type="project" value="InterPro"/>
</dbReference>
<protein>
    <submittedName>
        <fullName evidence="6">Trehalose import ATP-binding protein SugC</fullName>
        <ecNumber evidence="6">3.6.3.-</ecNumber>
    </submittedName>
</protein>
<dbReference type="InterPro" id="IPR015855">
    <property type="entry name" value="ABC_transpr_MalK-like"/>
</dbReference>
<keyword evidence="2" id="KW-0472">Membrane</keyword>
<dbReference type="InterPro" id="IPR027417">
    <property type="entry name" value="P-loop_NTPase"/>
</dbReference>
<evidence type="ECO:0000256" key="1">
    <source>
        <dbReference type="ARBA" id="ARBA00022448"/>
    </source>
</evidence>
<dbReference type="InterPro" id="IPR003439">
    <property type="entry name" value="ABC_transporter-like_ATP-bd"/>
</dbReference>
<dbReference type="InterPro" id="IPR012340">
    <property type="entry name" value="NA-bd_OB-fold"/>
</dbReference>
<dbReference type="FunFam" id="3.40.50.300:FF:000042">
    <property type="entry name" value="Maltose/maltodextrin ABC transporter, ATP-binding protein"/>
    <property type="match status" value="1"/>
</dbReference>
<dbReference type="Proteomes" id="UP000037939">
    <property type="component" value="Unassembled WGS sequence"/>
</dbReference>
<dbReference type="InterPro" id="IPR008995">
    <property type="entry name" value="Mo/tungstate-bd_C_term_dom"/>
</dbReference>
<dbReference type="GO" id="GO:0055052">
    <property type="term" value="C:ATP-binding cassette (ABC) transporter complex, substrate-binding subunit-containing"/>
    <property type="evidence" value="ECO:0007669"/>
    <property type="project" value="TreeGrafter"/>
</dbReference>
<evidence type="ECO:0000313" key="7">
    <source>
        <dbReference type="Proteomes" id="UP000037939"/>
    </source>
</evidence>
<keyword evidence="7" id="KW-1185">Reference proteome</keyword>
<evidence type="ECO:0000259" key="5">
    <source>
        <dbReference type="PROSITE" id="PS50893"/>
    </source>
</evidence>
<keyword evidence="6" id="KW-0378">Hydrolase</keyword>
<name>A0A0N0XLC1_9NEIS</name>
<evidence type="ECO:0000256" key="3">
    <source>
        <dbReference type="ARBA" id="ARBA00022741"/>
    </source>
</evidence>
<dbReference type="CDD" id="cd03301">
    <property type="entry name" value="ABC_MalK_N"/>
    <property type="match status" value="1"/>
</dbReference>
<evidence type="ECO:0000256" key="2">
    <source>
        <dbReference type="ARBA" id="ARBA00022475"/>
    </source>
</evidence>
<dbReference type="Pfam" id="PF00005">
    <property type="entry name" value="ABC_tran"/>
    <property type="match status" value="1"/>
</dbReference>
<dbReference type="NCBIfam" id="NF008653">
    <property type="entry name" value="PRK11650.1"/>
    <property type="match status" value="1"/>
</dbReference>
<dbReference type="SUPFAM" id="SSF52540">
    <property type="entry name" value="P-loop containing nucleoside triphosphate hydrolases"/>
    <property type="match status" value="1"/>
</dbReference>
<accession>A0A0N0XLC1</accession>
<gene>
    <name evidence="6" type="primary">sugC</name>
    <name evidence="6" type="ORF">WG78_08645</name>
</gene>
<dbReference type="InterPro" id="IPR047641">
    <property type="entry name" value="ABC_transpr_MalK/UgpC-like"/>
</dbReference>
<sequence length="384" mass="42413">MAMPALPAARYPNSELEKKMGALAIKNVTKSFGDTHILKGIDIEIDDGQFLILVGPSGCGKSTLMNIIAGLEGPTTGEVHIGGRVVNNISPKDRDIAMVFQSYALYPTMNVRQNIAFGLETRKVPKKEQDEVIQRVAKMLQMDHLLDRKPGQLSGGQRQRVAMGRALARDPILFLFDEPLSNLDAKLRVEMRTEIKQLHQRLKTTMVYVTHDQIEAMTLGDRIAVMKDGIIQQFGSPQEIYERPSNLFVASFIGSPSMNFIDCHLAEQNGQIGVSLQTDSDARFLPLPNGQRLAGRVGQEVILGVRPEQLDVAHSDDNVAAISIKVNLTEPTGPDTMIFTKINGKEVVARVHPRDAKGPGETMRLALDMSKVVLFDPKTELRLE</sequence>
<keyword evidence="4 6" id="KW-0067">ATP-binding</keyword>
<proteinExistence type="predicted"/>
<dbReference type="InterPro" id="IPR005116">
    <property type="entry name" value="Transp-assoc_OB_typ1"/>
</dbReference>
<keyword evidence="1" id="KW-0813">Transport</keyword>
<dbReference type="GO" id="GO:0140359">
    <property type="term" value="F:ABC-type transporter activity"/>
    <property type="evidence" value="ECO:0007669"/>
    <property type="project" value="InterPro"/>
</dbReference>
<dbReference type="SMART" id="SM00382">
    <property type="entry name" value="AAA"/>
    <property type="match status" value="1"/>
</dbReference>
<dbReference type="GO" id="GO:0005524">
    <property type="term" value="F:ATP binding"/>
    <property type="evidence" value="ECO:0007669"/>
    <property type="project" value="UniProtKB-KW"/>
</dbReference>
<dbReference type="AlphaFoldDB" id="A0A0N0XLC1"/>
<keyword evidence="2" id="KW-1003">Cell membrane</keyword>
<reference evidence="6 7" key="1">
    <citation type="submission" date="2015-07" db="EMBL/GenBank/DDBJ databases">
        <title>Draft genome sequence of the Amantichitinum ursilacus IGB-41, a new chitin-degrading bacterium.</title>
        <authorList>
            <person name="Kirstahler P."/>
            <person name="Guenther M."/>
            <person name="Grumaz C."/>
            <person name="Rupp S."/>
            <person name="Zibek S."/>
            <person name="Sohn K."/>
        </authorList>
    </citation>
    <scope>NUCLEOTIDE SEQUENCE [LARGE SCALE GENOMIC DNA]</scope>
    <source>
        <strain evidence="6 7">IGB-41</strain>
    </source>
</reference>
<dbReference type="EMBL" id="LAQT01000006">
    <property type="protein sequence ID" value="KPC53576.1"/>
    <property type="molecule type" value="Genomic_DNA"/>
</dbReference>
<dbReference type="PANTHER" id="PTHR43875">
    <property type="entry name" value="MALTODEXTRIN IMPORT ATP-BINDING PROTEIN MSMX"/>
    <property type="match status" value="1"/>
</dbReference>
<dbReference type="Gene3D" id="3.40.50.300">
    <property type="entry name" value="P-loop containing nucleotide triphosphate hydrolases"/>
    <property type="match status" value="1"/>
</dbReference>
<dbReference type="PANTHER" id="PTHR43875:SF14">
    <property type="entry name" value="ABC TRANSPORTER ATP-BINDING PROTEIN"/>
    <property type="match status" value="1"/>
</dbReference>
<comment type="caution">
    <text evidence="6">The sequence shown here is derived from an EMBL/GenBank/DDBJ whole genome shotgun (WGS) entry which is preliminary data.</text>
</comment>
<dbReference type="Pfam" id="PF17912">
    <property type="entry name" value="OB_MalK"/>
    <property type="match status" value="1"/>
</dbReference>
<dbReference type="STRING" id="857265.WG78_08645"/>
<feature type="domain" description="ABC transporter" evidence="5">
    <location>
        <begin position="23"/>
        <end position="253"/>
    </location>
</feature>
<organism evidence="6 7">
    <name type="scientific">Amantichitinum ursilacus</name>
    <dbReference type="NCBI Taxonomy" id="857265"/>
    <lineage>
        <taxon>Bacteria</taxon>
        <taxon>Pseudomonadati</taxon>
        <taxon>Pseudomonadota</taxon>
        <taxon>Betaproteobacteria</taxon>
        <taxon>Neisseriales</taxon>
        <taxon>Chitinibacteraceae</taxon>
        <taxon>Amantichitinum</taxon>
    </lineage>
</organism>
<dbReference type="Gene3D" id="2.40.50.140">
    <property type="entry name" value="Nucleic acid-binding proteins"/>
    <property type="match status" value="1"/>
</dbReference>
<dbReference type="PROSITE" id="PS00211">
    <property type="entry name" value="ABC_TRANSPORTER_1"/>
    <property type="match status" value="1"/>
</dbReference>
<dbReference type="InterPro" id="IPR003593">
    <property type="entry name" value="AAA+_ATPase"/>
</dbReference>
<dbReference type="SUPFAM" id="SSF50331">
    <property type="entry name" value="MOP-like"/>
    <property type="match status" value="1"/>
</dbReference>
<dbReference type="InterPro" id="IPR017871">
    <property type="entry name" value="ABC_transporter-like_CS"/>
</dbReference>
<dbReference type="InterPro" id="IPR040582">
    <property type="entry name" value="OB_MalK-like"/>
</dbReference>
<dbReference type="Pfam" id="PF03459">
    <property type="entry name" value="TOBE"/>
    <property type="match status" value="1"/>
</dbReference>
<dbReference type="GO" id="GO:0008643">
    <property type="term" value="P:carbohydrate transport"/>
    <property type="evidence" value="ECO:0007669"/>
    <property type="project" value="InterPro"/>
</dbReference>
<evidence type="ECO:0000313" key="6">
    <source>
        <dbReference type="EMBL" id="KPC53576.1"/>
    </source>
</evidence>
<dbReference type="Gene3D" id="2.40.50.100">
    <property type="match status" value="1"/>
</dbReference>